<dbReference type="InterPro" id="IPR006205">
    <property type="entry name" value="Mev_gal_kin"/>
</dbReference>
<dbReference type="GO" id="GO:0015379">
    <property type="term" value="F:potassium:chloride symporter activity"/>
    <property type="evidence" value="ECO:0007669"/>
    <property type="project" value="TreeGrafter"/>
</dbReference>
<feature type="domain" description="GHMP kinase C-terminal" evidence="31">
    <location>
        <begin position="1649"/>
        <end position="1724"/>
    </location>
</feature>
<comment type="catalytic activity">
    <reaction evidence="23">
        <text>(R)-mevalonate + ATP = (R)-5-phosphomevalonate + ADP + H(+)</text>
        <dbReference type="Rhea" id="RHEA:17065"/>
        <dbReference type="ChEBI" id="CHEBI:15378"/>
        <dbReference type="ChEBI" id="CHEBI:30616"/>
        <dbReference type="ChEBI" id="CHEBI:36464"/>
        <dbReference type="ChEBI" id="CHEBI:58146"/>
        <dbReference type="ChEBI" id="CHEBI:456216"/>
        <dbReference type="EC" id="2.7.1.36"/>
    </reaction>
    <physiologicalReaction direction="left-to-right" evidence="23">
        <dbReference type="Rhea" id="RHEA:17066"/>
    </physiologicalReaction>
</comment>
<feature type="transmembrane region" description="Helical" evidence="27">
    <location>
        <begin position="434"/>
        <end position="454"/>
    </location>
</feature>
<keyword evidence="18" id="KW-0756">Sterol biosynthesis</keyword>
<keyword evidence="9" id="KW-0808">Transferase</keyword>
<feature type="compositionally biased region" description="Basic and acidic residues" evidence="26">
    <location>
        <begin position="118"/>
        <end position="132"/>
    </location>
</feature>
<dbReference type="PRINTS" id="PR00959">
    <property type="entry name" value="MEVGALKINASE"/>
</dbReference>
<protein>
    <recommendedName>
        <fullName evidence="5">mevalonate kinase</fullName>
        <ecNumber evidence="5">2.7.1.36</ecNumber>
    </recommendedName>
    <alternativeName>
        <fullName evidence="25">Ergosterol biosynthesis protein 12</fullName>
    </alternativeName>
</protein>
<dbReference type="Gene3D" id="3.30.70.890">
    <property type="entry name" value="GHMP kinase, C-terminal domain"/>
    <property type="match status" value="1"/>
</dbReference>
<keyword evidence="12" id="KW-0547">Nucleotide-binding</keyword>
<gene>
    <name evidence="32" type="ORF">IFM46972_02326</name>
</gene>
<evidence type="ECO:0000256" key="7">
    <source>
        <dbReference type="ARBA" id="ARBA00022490"/>
    </source>
</evidence>
<feature type="compositionally biased region" description="Polar residues" evidence="26">
    <location>
        <begin position="1315"/>
        <end position="1336"/>
    </location>
</feature>
<keyword evidence="10 27" id="KW-0812">Transmembrane</keyword>
<feature type="compositionally biased region" description="Acidic residues" evidence="26">
    <location>
        <begin position="1027"/>
        <end position="1043"/>
    </location>
</feature>
<evidence type="ECO:0000256" key="8">
    <source>
        <dbReference type="ARBA" id="ARBA00022516"/>
    </source>
</evidence>
<keyword evidence="19" id="KW-0443">Lipid metabolism</keyword>
<feature type="compositionally biased region" description="Polar residues" evidence="26">
    <location>
        <begin position="1063"/>
        <end position="1085"/>
    </location>
</feature>
<keyword evidence="15" id="KW-0460">Magnesium</keyword>
<keyword evidence="13" id="KW-0418">Kinase</keyword>
<feature type="region of interest" description="Disordered" evidence="26">
    <location>
        <begin position="1021"/>
        <end position="1118"/>
    </location>
</feature>
<feature type="domain" description="GHMP kinase N-terminal" evidence="28">
    <location>
        <begin position="1479"/>
        <end position="1563"/>
    </location>
</feature>
<dbReference type="GO" id="GO:0034486">
    <property type="term" value="P:vacuolar transmembrane transport"/>
    <property type="evidence" value="ECO:0007669"/>
    <property type="project" value="TreeGrafter"/>
</dbReference>
<comment type="subcellular location">
    <subcellularLocation>
        <location evidence="2">Cytoplasm</location>
    </subcellularLocation>
    <subcellularLocation>
        <location evidence="1">Membrane</location>
        <topology evidence="1">Multi-pass membrane protein</topology>
    </subcellularLocation>
</comment>
<feature type="transmembrane region" description="Helical" evidence="27">
    <location>
        <begin position="265"/>
        <end position="284"/>
    </location>
</feature>
<evidence type="ECO:0000256" key="3">
    <source>
        <dbReference type="ARBA" id="ARBA00006495"/>
    </source>
</evidence>
<feature type="compositionally biased region" description="Polar residues" evidence="26">
    <location>
        <begin position="97"/>
        <end position="110"/>
    </location>
</feature>
<evidence type="ECO:0000256" key="15">
    <source>
        <dbReference type="ARBA" id="ARBA00022842"/>
    </source>
</evidence>
<evidence type="ECO:0000256" key="1">
    <source>
        <dbReference type="ARBA" id="ARBA00004141"/>
    </source>
</evidence>
<comment type="pathway">
    <text evidence="24">Isoprenoid biosynthesis; isopentenyl diphosphate biosynthesis via mevalonate pathway; isopentenyl diphosphate from (R)-mevalonate: step 1/3.</text>
</comment>
<feature type="compositionally biased region" description="Low complexity" evidence="26">
    <location>
        <begin position="1099"/>
        <end position="1118"/>
    </location>
</feature>
<keyword evidence="11" id="KW-0479">Metal-binding</keyword>
<reference evidence="32 33" key="1">
    <citation type="submission" date="2020-01" db="EMBL/GenBank/DDBJ databases">
        <title>Draft genome sequence of Aspergillus udagawae IFM 46972.</title>
        <authorList>
            <person name="Takahashi H."/>
            <person name="Yaguchi T."/>
        </authorList>
    </citation>
    <scope>NUCLEOTIDE SEQUENCE [LARGE SCALE GENOMIC DNA]</scope>
    <source>
        <strain evidence="32 33">IFM 46972</strain>
    </source>
</reference>
<feature type="domain" description="SLC12A transporter C-terminal" evidence="30">
    <location>
        <begin position="634"/>
        <end position="716"/>
    </location>
</feature>
<evidence type="ECO:0000256" key="20">
    <source>
        <dbReference type="ARBA" id="ARBA00023136"/>
    </source>
</evidence>
<evidence type="ECO:0000259" key="30">
    <source>
        <dbReference type="Pfam" id="PF03522"/>
    </source>
</evidence>
<dbReference type="GO" id="GO:0046872">
    <property type="term" value="F:metal ion binding"/>
    <property type="evidence" value="ECO:0007669"/>
    <property type="project" value="UniProtKB-KW"/>
</dbReference>
<dbReference type="GO" id="GO:0005524">
    <property type="term" value="F:ATP binding"/>
    <property type="evidence" value="ECO:0007669"/>
    <property type="project" value="UniProtKB-KW"/>
</dbReference>
<evidence type="ECO:0000256" key="19">
    <source>
        <dbReference type="ARBA" id="ARBA00023098"/>
    </source>
</evidence>
<dbReference type="SUPFAM" id="SSF54211">
    <property type="entry name" value="Ribosomal protein S5 domain 2-like"/>
    <property type="match status" value="1"/>
</dbReference>
<dbReference type="UniPathway" id="UPA00057">
    <property type="reaction ID" value="UER00098"/>
</dbReference>
<dbReference type="InterPro" id="IPR006204">
    <property type="entry name" value="GHMP_kinase_N_dom"/>
</dbReference>
<dbReference type="InterPro" id="IPR014721">
    <property type="entry name" value="Ribsml_uS5_D2-typ_fold_subgr"/>
</dbReference>
<feature type="transmembrane region" description="Helical" evidence="27">
    <location>
        <begin position="296"/>
        <end position="314"/>
    </location>
</feature>
<evidence type="ECO:0000313" key="32">
    <source>
        <dbReference type="EMBL" id="GFF28352.1"/>
    </source>
</evidence>
<dbReference type="InterPro" id="IPR006203">
    <property type="entry name" value="GHMP_knse_ATP-bd_CS"/>
</dbReference>
<evidence type="ECO:0000313" key="33">
    <source>
        <dbReference type="Proteomes" id="UP000465221"/>
    </source>
</evidence>
<keyword evidence="21" id="KW-1207">Sterol metabolism</keyword>
<dbReference type="SUPFAM" id="SSF55060">
    <property type="entry name" value="GHMP Kinase, C-terminal domain"/>
    <property type="match status" value="1"/>
</dbReference>
<evidence type="ECO:0000256" key="16">
    <source>
        <dbReference type="ARBA" id="ARBA00022955"/>
    </source>
</evidence>
<feature type="transmembrane region" description="Helical" evidence="27">
    <location>
        <begin position="566"/>
        <end position="583"/>
    </location>
</feature>
<feature type="transmembrane region" description="Helical" evidence="27">
    <location>
        <begin position="485"/>
        <end position="503"/>
    </location>
</feature>
<feature type="transmembrane region" description="Helical" evidence="27">
    <location>
        <begin position="172"/>
        <end position="195"/>
    </location>
</feature>
<sequence>MNVGPSKSKSGSMSRRRPNFSTRTAEEDVSRLDPNDPTQASPEDNSRLLDWRTALSSRPYEPLNASSRRSDNQRHPSPTGFFSGISRWWHRRDSGRQDSSADNGAANVSHSAGPLREPSPDKKENNASAHRASETAHKLGTFSGVFVPTTLNVLSILMFLRFGFVLGQAGLLGMLGLLVASYTINLVTTMSLSAIATNGTVRGGGAYYLISRSLGPEFGGSIGIVFYLGYVLNTGMNAVGLVDCFTQNFGTDSGNWANFLEEGFWWQYLWGTIVLVLCTAICLAGSSMFSRASNGLLVILLVATFSIPVSVIAMKPFSSPKLNIEFTGIRLQTLLENLKPRLTKGAAGSQIHGRENFQDLFGILFPATGGIFAGASMSGDLKNPSKSIPKGTLYGLALTFVTYTLVILAMAASITRESFYKNTSVLQLVNVSGVVILLGEFATSFFSSLMGVIGSAKLLQAIARDSLLPGLSLFGKGSKKSDDPVYAIILTFVFAQLTMLFDINQIASFVTMTYLMTFLVMNLACFLLKIGSAPNFRPSFHYFNWQTAAAGTLVCGASMFFVDGLYATGCVGILIVLFLLIHYSSPPKAWGDVSQSLIYHQVRKYLLRLRQEHVKFWRPQILLFVTNLDEQYKMVSFCNSLKKGALFVLGHVLVTDDFSAAVPEARRQQSAWTKLVEYSRVKAFVNIAVAQSVEWGVRNVVLNSGLGGMRPNIVVIDQFRKGQSLAEVLQLPAHRKDSTNSKRNSHETRGESSENEAQDLSMSCRSYVTILEDLLFKLRINVAVAKGFEDLELPSPDGQHKKKYIDLWPIQMSAELGADNESKQNVLTTNFDTYTLILQLGCILNTVPSWKKTYKLRVAVFVEYETDVEDERRRVEALLEKLRIEAEVLVFWLACGDLKAYRIIVNGDMSPDTEEAQHRVHAVLEHEDWWQELRRFRNTSKDSPEISAQLSLANLPERKSSWSGASSLEMTRSQSQMAGGLRKFIQSRRRRSISSFKGLGGVSLGMKTHRLLDSLVHYDSSASESSSDSEFEPYASDDDDGEEGSPQTDGHNSQNHEAVASPKTDQMSPPEITATTKQDIPSIITTGEEASPKSKVGLIRPPISRSPSSIRFSSSPIPEARVSTEENAGPSIMFAPSSSPPRFSNRLESIYTRRSSSGARSASGYPNQASVPLSFDDLPSRAQHLILNELMARQSSQTAVIFTTLPSPSEGTAESEETSESYLSDMEVLWQGLPPCLLVHSNMLYPSVHKEPPFLVASPIARMGNSRGRRTNGSIKTSKGAQRGTVSHLLSDQPLAARPKVSIVSNDDSQDSSDGGASTTPSMAESTVKTTINGTDGTKRNMSRKPSSPMAPAFMVSAPGKVIVHGEHAVVHGKAAMAAAISLRSYLLVTTLSKSHRTITMNFRDIGLDHTWDIDELPWDVFHHPSKKKFYYDLVTSLDPELVAAIQPHVEAVSPGKPEDVRKIHRRSASAFLYLFLSLGSPQNPGAIYTLRSTIPIGAGLGSSGSVCVCLSAALLLQIRTLAGPHPDQPPDEAEVQIERINRWAFVGEMCTHGNPSGVDNTVSAGGKAVVFRREDYSKPPTVTPLLNFPELPLLLVDTRQPRSTAVEVAKVGKLKDEHPVVTDSILEAIDQVTLAAQRTIQEINAKGITDQTLEDLGTLIRINHGFLVSLGVSHPRLERIRELVDYADIGWTKLTGAGGGGCAITLLRPGIKEEAVRELEEKLSAEGFVKYETTLGGDGIGVLWPAVLRNGTDEEGGEEIDQQKFENADGAEGIERLVGVGVQEKREGWKFWKRSPRFS</sequence>
<comment type="similarity">
    <text evidence="4">Belongs to the SLC12A transporter family.</text>
</comment>
<evidence type="ECO:0000256" key="13">
    <source>
        <dbReference type="ARBA" id="ARBA00022777"/>
    </source>
</evidence>
<dbReference type="InterPro" id="IPR020568">
    <property type="entry name" value="Ribosomal_Su5_D2-typ_SF"/>
</dbReference>
<dbReference type="FunFam" id="1.20.1740.10:FF:000013">
    <property type="entry name" value="Solute carrier family 12 member"/>
    <property type="match status" value="1"/>
</dbReference>
<feature type="compositionally biased region" description="Basic and acidic residues" evidence="26">
    <location>
        <begin position="24"/>
        <end position="34"/>
    </location>
</feature>
<dbReference type="Pfam" id="PF03522">
    <property type="entry name" value="SLC12"/>
    <property type="match status" value="1"/>
</dbReference>
<feature type="transmembrane region" description="Helical" evidence="27">
    <location>
        <begin position="139"/>
        <end position="160"/>
    </location>
</feature>
<dbReference type="FunFam" id="3.30.230.10:FF:000027">
    <property type="entry name" value="Mevalonate kinase"/>
    <property type="match status" value="1"/>
</dbReference>
<dbReference type="InterPro" id="IPR004842">
    <property type="entry name" value="SLC12A_fam"/>
</dbReference>
<feature type="compositionally biased region" description="Low complexity" evidence="26">
    <location>
        <begin position="1"/>
        <end position="13"/>
    </location>
</feature>
<organism evidence="32 33">
    <name type="scientific">Aspergillus udagawae</name>
    <dbReference type="NCBI Taxonomy" id="91492"/>
    <lineage>
        <taxon>Eukaryota</taxon>
        <taxon>Fungi</taxon>
        <taxon>Dikarya</taxon>
        <taxon>Ascomycota</taxon>
        <taxon>Pezizomycotina</taxon>
        <taxon>Eurotiomycetes</taxon>
        <taxon>Eurotiomycetidae</taxon>
        <taxon>Eurotiales</taxon>
        <taxon>Aspergillaceae</taxon>
        <taxon>Aspergillus</taxon>
        <taxon>Aspergillus subgen. Fumigati</taxon>
    </lineage>
</organism>
<dbReference type="Pfam" id="PF00324">
    <property type="entry name" value="AA_permease"/>
    <property type="match status" value="1"/>
</dbReference>
<evidence type="ECO:0000256" key="6">
    <source>
        <dbReference type="ARBA" id="ARBA00022448"/>
    </source>
</evidence>
<comment type="caution">
    <text evidence="32">The sequence shown here is derived from an EMBL/GenBank/DDBJ whole genome shotgun (WGS) entry which is preliminary data.</text>
</comment>
<evidence type="ECO:0000256" key="21">
    <source>
        <dbReference type="ARBA" id="ARBA00023166"/>
    </source>
</evidence>
<evidence type="ECO:0000256" key="4">
    <source>
        <dbReference type="ARBA" id="ARBA00010593"/>
    </source>
</evidence>
<dbReference type="GO" id="GO:0005774">
    <property type="term" value="C:vacuolar membrane"/>
    <property type="evidence" value="ECO:0007669"/>
    <property type="project" value="TreeGrafter"/>
</dbReference>
<evidence type="ECO:0000256" key="14">
    <source>
        <dbReference type="ARBA" id="ARBA00022840"/>
    </source>
</evidence>
<evidence type="ECO:0000256" key="11">
    <source>
        <dbReference type="ARBA" id="ARBA00022723"/>
    </source>
</evidence>
<evidence type="ECO:0000256" key="27">
    <source>
        <dbReference type="SAM" id="Phobius"/>
    </source>
</evidence>
<dbReference type="EMBL" id="BLKC01000011">
    <property type="protein sequence ID" value="GFF28352.1"/>
    <property type="molecule type" value="Genomic_DNA"/>
</dbReference>
<name>A0A8H3N9C5_9EURO</name>
<dbReference type="PROSITE" id="PS00627">
    <property type="entry name" value="GHMP_KINASES_ATP"/>
    <property type="match status" value="1"/>
</dbReference>
<dbReference type="Pfam" id="PF00288">
    <property type="entry name" value="GHMP_kinases_N"/>
    <property type="match status" value="1"/>
</dbReference>
<proteinExistence type="inferred from homology"/>
<dbReference type="GO" id="GO:0006884">
    <property type="term" value="P:cell volume homeostasis"/>
    <property type="evidence" value="ECO:0007669"/>
    <property type="project" value="TreeGrafter"/>
</dbReference>
<feature type="compositionally biased region" description="Polar residues" evidence="26">
    <location>
        <begin position="1271"/>
        <end position="1290"/>
    </location>
</feature>
<feature type="transmembrane region" description="Helical" evidence="27">
    <location>
        <begin position="509"/>
        <end position="530"/>
    </location>
</feature>
<dbReference type="NCBIfam" id="TIGR00549">
    <property type="entry name" value="mevalon_kin"/>
    <property type="match status" value="1"/>
</dbReference>
<dbReference type="InterPro" id="IPR018491">
    <property type="entry name" value="SLC12_C"/>
</dbReference>
<dbReference type="EC" id="2.7.1.36" evidence="5"/>
<evidence type="ECO:0000256" key="26">
    <source>
        <dbReference type="SAM" id="MobiDB-lite"/>
    </source>
</evidence>
<keyword evidence="7" id="KW-0963">Cytoplasm</keyword>
<keyword evidence="17 27" id="KW-1133">Transmembrane helix</keyword>
<keyword evidence="22" id="KW-0753">Steroid metabolism</keyword>
<evidence type="ECO:0000256" key="5">
    <source>
        <dbReference type="ARBA" id="ARBA00012103"/>
    </source>
</evidence>
<feature type="region of interest" description="Disordered" evidence="26">
    <location>
        <begin position="1264"/>
        <end position="1350"/>
    </location>
</feature>
<keyword evidence="16" id="KW-0752">Steroid biosynthesis</keyword>
<keyword evidence="6" id="KW-0813">Transport</keyword>
<feature type="transmembrane region" description="Helical" evidence="27">
    <location>
        <begin position="393"/>
        <end position="414"/>
    </location>
</feature>
<dbReference type="Gene3D" id="1.20.1740.10">
    <property type="entry name" value="Amino acid/polyamine transporter I"/>
    <property type="match status" value="1"/>
</dbReference>
<dbReference type="FunFam" id="3.30.70.890:FF:000003">
    <property type="entry name" value="Mevalonate kinase"/>
    <property type="match status" value="1"/>
</dbReference>
<feature type="compositionally biased region" description="Basic and acidic residues" evidence="26">
    <location>
        <begin position="734"/>
        <end position="752"/>
    </location>
</feature>
<comment type="similarity">
    <text evidence="3">Belongs to the GHMP kinase family. Mevalonate kinase subfamily.</text>
</comment>
<evidence type="ECO:0000259" key="31">
    <source>
        <dbReference type="Pfam" id="PF08544"/>
    </source>
</evidence>
<dbReference type="PANTHER" id="PTHR11827:SF72">
    <property type="entry name" value="GH08340P"/>
    <property type="match status" value="1"/>
</dbReference>
<feature type="transmembrane region" description="Helical" evidence="27">
    <location>
        <begin position="207"/>
        <end position="230"/>
    </location>
</feature>
<accession>A0A8H3N9C5</accession>
<dbReference type="GO" id="GO:0055064">
    <property type="term" value="P:chloride ion homeostasis"/>
    <property type="evidence" value="ECO:0007669"/>
    <property type="project" value="TreeGrafter"/>
</dbReference>
<dbReference type="InterPro" id="IPR036554">
    <property type="entry name" value="GHMP_kinase_C_sf"/>
</dbReference>
<evidence type="ECO:0000256" key="23">
    <source>
        <dbReference type="ARBA" id="ARBA00029310"/>
    </source>
</evidence>
<evidence type="ECO:0000256" key="24">
    <source>
        <dbReference type="ARBA" id="ARBA00029438"/>
    </source>
</evidence>
<keyword evidence="14" id="KW-0067">ATP-binding</keyword>
<evidence type="ECO:0000256" key="2">
    <source>
        <dbReference type="ARBA" id="ARBA00004496"/>
    </source>
</evidence>
<evidence type="ECO:0000256" key="9">
    <source>
        <dbReference type="ARBA" id="ARBA00022679"/>
    </source>
</evidence>
<dbReference type="Proteomes" id="UP000465221">
    <property type="component" value="Unassembled WGS sequence"/>
</dbReference>
<evidence type="ECO:0000259" key="28">
    <source>
        <dbReference type="Pfam" id="PF00288"/>
    </source>
</evidence>
<dbReference type="Gene3D" id="3.30.230.10">
    <property type="match status" value="1"/>
</dbReference>
<evidence type="ECO:0000256" key="22">
    <source>
        <dbReference type="ARBA" id="ARBA00023221"/>
    </source>
</evidence>
<dbReference type="GO" id="GO:0019287">
    <property type="term" value="P:isopentenyl diphosphate biosynthetic process, mevalonate pathway"/>
    <property type="evidence" value="ECO:0007669"/>
    <property type="project" value="UniProtKB-UniPathway"/>
</dbReference>
<evidence type="ECO:0000256" key="12">
    <source>
        <dbReference type="ARBA" id="ARBA00022741"/>
    </source>
</evidence>
<feature type="domain" description="Amino acid permease/ SLC12A" evidence="29">
    <location>
        <begin position="145"/>
        <end position="622"/>
    </location>
</feature>
<feature type="region of interest" description="Disordered" evidence="26">
    <location>
        <begin position="730"/>
        <end position="757"/>
    </location>
</feature>
<evidence type="ECO:0000256" key="25">
    <source>
        <dbReference type="ARBA" id="ARBA00084043"/>
    </source>
</evidence>
<dbReference type="InterPro" id="IPR004841">
    <property type="entry name" value="AA-permease/SLC12A_dom"/>
</dbReference>
<dbReference type="PANTHER" id="PTHR11827">
    <property type="entry name" value="SOLUTE CARRIER FAMILY 12, CATION COTRANSPORTERS"/>
    <property type="match status" value="1"/>
</dbReference>
<keyword evidence="8" id="KW-0444">Lipid biosynthesis</keyword>
<evidence type="ECO:0000256" key="10">
    <source>
        <dbReference type="ARBA" id="ARBA00022692"/>
    </source>
</evidence>
<dbReference type="GO" id="GO:0004496">
    <property type="term" value="F:mevalonate kinase activity"/>
    <property type="evidence" value="ECO:0007669"/>
    <property type="project" value="UniProtKB-EC"/>
</dbReference>
<dbReference type="Pfam" id="PF08544">
    <property type="entry name" value="GHMP_kinases_C"/>
    <property type="match status" value="1"/>
</dbReference>
<dbReference type="GO" id="GO:0055075">
    <property type="term" value="P:potassium ion homeostasis"/>
    <property type="evidence" value="ECO:0007669"/>
    <property type="project" value="TreeGrafter"/>
</dbReference>
<evidence type="ECO:0000256" key="17">
    <source>
        <dbReference type="ARBA" id="ARBA00022989"/>
    </source>
</evidence>
<dbReference type="InterPro" id="IPR013750">
    <property type="entry name" value="GHMP_kinase_C_dom"/>
</dbReference>
<feature type="region of interest" description="Disordered" evidence="26">
    <location>
        <begin position="1"/>
        <end position="132"/>
    </location>
</feature>
<feature type="transmembrane region" description="Helical" evidence="27">
    <location>
        <begin position="360"/>
        <end position="381"/>
    </location>
</feature>
<dbReference type="GO" id="GO:0016126">
    <property type="term" value="P:sterol biosynthetic process"/>
    <property type="evidence" value="ECO:0007669"/>
    <property type="project" value="UniProtKB-KW"/>
</dbReference>
<evidence type="ECO:0000256" key="18">
    <source>
        <dbReference type="ARBA" id="ARBA00023011"/>
    </source>
</evidence>
<feature type="compositionally biased region" description="Polar residues" evidence="26">
    <location>
        <begin position="1045"/>
        <end position="1056"/>
    </location>
</feature>
<keyword evidence="20 27" id="KW-0472">Membrane</keyword>
<evidence type="ECO:0000259" key="29">
    <source>
        <dbReference type="Pfam" id="PF00324"/>
    </source>
</evidence>